<keyword evidence="12" id="KW-1185">Reference proteome</keyword>
<evidence type="ECO:0000313" key="12">
    <source>
        <dbReference type="Proteomes" id="UP000027746"/>
    </source>
</evidence>
<evidence type="ECO:0000256" key="8">
    <source>
        <dbReference type="PIRSR" id="PIRSR000232-1"/>
    </source>
</evidence>
<keyword evidence="4 7" id="KW-0521">NADP</keyword>
<protein>
    <recommendedName>
        <fullName evidence="7">Putative NAD(P)H nitroreductase</fullName>
        <ecNumber evidence="7">1.-.-.-</ecNumber>
    </recommendedName>
</protein>
<accession>A0A073IWF6</accession>
<dbReference type="EMBL" id="JAMD01000019">
    <property type="protein sequence ID" value="KEJ94079.1"/>
    <property type="molecule type" value="Genomic_DNA"/>
</dbReference>
<dbReference type="InterPro" id="IPR026021">
    <property type="entry name" value="YdjA-like"/>
</dbReference>
<dbReference type="InterPro" id="IPR052530">
    <property type="entry name" value="NAD(P)H_nitroreductase"/>
</dbReference>
<feature type="domain" description="Nitroreductase" evidence="9">
    <location>
        <begin position="9"/>
        <end position="165"/>
    </location>
</feature>
<gene>
    <name evidence="11" type="ORF">JQX14_23585</name>
    <name evidence="10" type="ORF">SUH3_08640</name>
</gene>
<feature type="binding site" evidence="8">
    <location>
        <position position="40"/>
    </location>
    <ligand>
        <name>FMN</name>
        <dbReference type="ChEBI" id="CHEBI:58210"/>
        <note>ligand shared between dimeric partners</note>
    </ligand>
</feature>
<evidence type="ECO:0000259" key="9">
    <source>
        <dbReference type="Pfam" id="PF00881"/>
    </source>
</evidence>
<keyword evidence="2 7" id="KW-0285">Flavoprotein</keyword>
<dbReference type="OrthoDB" id="9804207at2"/>
<keyword evidence="6 7" id="KW-0520">NAD</keyword>
<dbReference type="PIRSF" id="PIRSF000232">
    <property type="entry name" value="YdjA"/>
    <property type="match status" value="1"/>
</dbReference>
<evidence type="ECO:0000256" key="7">
    <source>
        <dbReference type="PIRNR" id="PIRNR000232"/>
    </source>
</evidence>
<reference evidence="10 12" key="1">
    <citation type="submission" date="2014-01" db="EMBL/GenBank/DDBJ databases">
        <title>Sulfitobacter sp. H3 (MCCC 1A00686) Genome Sequencing.</title>
        <authorList>
            <person name="Lai Q."/>
            <person name="Hong Z."/>
        </authorList>
    </citation>
    <scope>NUCLEOTIDE SEQUENCE [LARGE SCALE GENOMIC DNA]</scope>
    <source>
        <strain evidence="10 12">H3</strain>
    </source>
</reference>
<dbReference type="Proteomes" id="UP000027746">
    <property type="component" value="Unassembled WGS sequence"/>
</dbReference>
<evidence type="ECO:0000256" key="6">
    <source>
        <dbReference type="ARBA" id="ARBA00023027"/>
    </source>
</evidence>
<dbReference type="GO" id="GO:0016491">
    <property type="term" value="F:oxidoreductase activity"/>
    <property type="evidence" value="ECO:0007669"/>
    <property type="project" value="UniProtKB-UniRule"/>
</dbReference>
<feature type="binding site" description="in other chain" evidence="8">
    <location>
        <begin position="9"/>
        <end position="11"/>
    </location>
    <ligand>
        <name>FMN</name>
        <dbReference type="ChEBI" id="CHEBI:58210"/>
        <note>ligand shared between dimeric partners</note>
    </ligand>
</feature>
<dbReference type="EMBL" id="JAFBWN010000042">
    <property type="protein sequence ID" value="MBM2357536.1"/>
    <property type="molecule type" value="Genomic_DNA"/>
</dbReference>
<evidence type="ECO:0000313" key="10">
    <source>
        <dbReference type="EMBL" id="KEJ94079.1"/>
    </source>
</evidence>
<comment type="caution">
    <text evidence="10">The sequence shown here is derived from an EMBL/GenBank/DDBJ whole genome shotgun (WGS) entry which is preliminary data.</text>
</comment>
<dbReference type="Proteomes" id="UP000809337">
    <property type="component" value="Unassembled WGS sequence"/>
</dbReference>
<organism evidence="10 12">
    <name type="scientific">Pseudosulfitobacter pseudonitzschiae</name>
    <dbReference type="NCBI Taxonomy" id="1402135"/>
    <lineage>
        <taxon>Bacteria</taxon>
        <taxon>Pseudomonadati</taxon>
        <taxon>Pseudomonadota</taxon>
        <taxon>Alphaproteobacteria</taxon>
        <taxon>Rhodobacterales</taxon>
        <taxon>Roseobacteraceae</taxon>
        <taxon>Pseudosulfitobacter</taxon>
    </lineage>
</organism>
<evidence type="ECO:0000256" key="3">
    <source>
        <dbReference type="ARBA" id="ARBA00022643"/>
    </source>
</evidence>
<evidence type="ECO:0000256" key="2">
    <source>
        <dbReference type="ARBA" id="ARBA00022630"/>
    </source>
</evidence>
<evidence type="ECO:0000256" key="4">
    <source>
        <dbReference type="ARBA" id="ARBA00022857"/>
    </source>
</evidence>
<dbReference type="GeneID" id="68872452"/>
<dbReference type="InterPro" id="IPR000415">
    <property type="entry name" value="Nitroreductase-like"/>
</dbReference>
<dbReference type="InterPro" id="IPR029479">
    <property type="entry name" value="Nitroreductase"/>
</dbReference>
<sequence length="195" mass="21291">MKLDDIIARRSASPRRLIPPGPNEEQVRMMIEAACAAPDHRRFRPWRFILIRNDDRPKLADLFEAAAHETHGKLSEGQTQRAREKAFNGACLIAVAGVIRDDVPDVPPHEQWVSVGAAVQNILLTATSFGFGSMIVSGDKVKTRALQNGLGLNAKEQLLGFVAVGTVSKVPPATERPIVEDVLSVWPPEEAGMLT</sequence>
<evidence type="ECO:0000313" key="11">
    <source>
        <dbReference type="EMBL" id="MBM2357536.1"/>
    </source>
</evidence>
<reference evidence="11" key="2">
    <citation type="submission" date="2021-01" db="EMBL/GenBank/DDBJ databases">
        <title>Diatom-associated Roseobacters Show Island Model of Population Structure.</title>
        <authorList>
            <person name="Qu L."/>
            <person name="Feng X."/>
            <person name="Chen Y."/>
            <person name="Li L."/>
            <person name="Wang X."/>
            <person name="Hu Z."/>
            <person name="Wang H."/>
            <person name="Luo H."/>
        </authorList>
    </citation>
    <scope>NUCLEOTIDE SEQUENCE</scope>
    <source>
        <strain evidence="11">SM26-45</strain>
    </source>
</reference>
<dbReference type="RefSeq" id="WP_073194566.1">
    <property type="nucleotide sequence ID" value="NZ_CP054604.1"/>
</dbReference>
<dbReference type="SUPFAM" id="SSF55469">
    <property type="entry name" value="FMN-dependent nitroreductase-like"/>
    <property type="match status" value="1"/>
</dbReference>
<dbReference type="PANTHER" id="PTHR43821:SF1">
    <property type="entry name" value="NAD(P)H NITROREDUCTASE YDJA-RELATED"/>
    <property type="match status" value="1"/>
</dbReference>
<keyword evidence="5 7" id="KW-0560">Oxidoreductase</keyword>
<comment type="similarity">
    <text evidence="1 7">Belongs to the nitroreductase family.</text>
</comment>
<evidence type="ECO:0000256" key="5">
    <source>
        <dbReference type="ARBA" id="ARBA00023002"/>
    </source>
</evidence>
<comment type="cofactor">
    <cofactor evidence="8">
        <name>FMN</name>
        <dbReference type="ChEBI" id="CHEBI:58210"/>
    </cofactor>
    <text evidence="8">Binds 1 FMN per subunit.</text>
</comment>
<dbReference type="Gene3D" id="3.40.109.10">
    <property type="entry name" value="NADH Oxidase"/>
    <property type="match status" value="1"/>
</dbReference>
<name>A0A073IWF6_9RHOB</name>
<evidence type="ECO:0000256" key="1">
    <source>
        <dbReference type="ARBA" id="ARBA00007118"/>
    </source>
</evidence>
<keyword evidence="3 7" id="KW-0288">FMN</keyword>
<proteinExistence type="inferred from homology"/>
<dbReference type="CDD" id="cd02135">
    <property type="entry name" value="YdjA-like"/>
    <property type="match status" value="1"/>
</dbReference>
<dbReference type="EC" id="1.-.-.-" evidence="7"/>
<dbReference type="Pfam" id="PF00881">
    <property type="entry name" value="Nitroreductase"/>
    <property type="match status" value="1"/>
</dbReference>
<dbReference type="AlphaFoldDB" id="A0A073IWF6"/>
<dbReference type="PANTHER" id="PTHR43821">
    <property type="entry name" value="NAD(P)H NITROREDUCTASE YDJA-RELATED"/>
    <property type="match status" value="1"/>
</dbReference>